<proteinExistence type="predicted"/>
<name>F0R1W3_PHOSB</name>
<protein>
    <submittedName>
        <fullName evidence="2">Uncharacterized protein</fullName>
    </submittedName>
</protein>
<keyword evidence="1" id="KW-0812">Transmembrane</keyword>
<sequence length="60" mass="6735">MPKDPKKLLLILMIVAVFIALTALAVGIFALSLKQYIIAAAMFIVAAWQVVNFFKWKKLI</sequence>
<evidence type="ECO:0000313" key="3">
    <source>
        <dbReference type="Proteomes" id="UP000007486"/>
    </source>
</evidence>
<accession>F0R1W3</accession>
<dbReference type="KEGG" id="bsa:Bacsa_1864"/>
<dbReference type="EMBL" id="CP002530">
    <property type="protein sequence ID" value="ADY36421.1"/>
    <property type="molecule type" value="Genomic_DNA"/>
</dbReference>
<dbReference type="AlphaFoldDB" id="F0R1W3"/>
<feature type="transmembrane region" description="Helical" evidence="1">
    <location>
        <begin position="36"/>
        <end position="54"/>
    </location>
</feature>
<organism evidence="2 3">
    <name type="scientific">Phocaeicola salanitronis (strain DSM 18170 / JCM 13657 / CCUG 60908 / BL78)</name>
    <name type="common">Bacteroides salanitronis</name>
    <dbReference type="NCBI Taxonomy" id="667015"/>
    <lineage>
        <taxon>Bacteria</taxon>
        <taxon>Pseudomonadati</taxon>
        <taxon>Bacteroidota</taxon>
        <taxon>Bacteroidia</taxon>
        <taxon>Bacteroidales</taxon>
        <taxon>Bacteroidaceae</taxon>
        <taxon>Phocaeicola</taxon>
    </lineage>
</organism>
<dbReference type="eggNOG" id="ENOG5030Z23">
    <property type="taxonomic scope" value="Bacteria"/>
</dbReference>
<dbReference type="Proteomes" id="UP000007486">
    <property type="component" value="Chromosome"/>
</dbReference>
<keyword evidence="1" id="KW-0472">Membrane</keyword>
<dbReference type="RefSeq" id="WP_013617852.1">
    <property type="nucleotide sequence ID" value="NC_015164.1"/>
</dbReference>
<evidence type="ECO:0000313" key="2">
    <source>
        <dbReference type="EMBL" id="ADY36421.1"/>
    </source>
</evidence>
<reference evidence="2 3" key="1">
    <citation type="journal article" date="2011" name="Stand. Genomic Sci.">
        <title>Complete genome sequence of Bacteroides salanitronis type strain (BL78).</title>
        <authorList>
            <person name="Gronow S."/>
            <person name="Held B."/>
            <person name="Lucas S."/>
            <person name="Lapidus A."/>
            <person name="Del Rio T.G."/>
            <person name="Nolan M."/>
            <person name="Tice H."/>
            <person name="Deshpande S."/>
            <person name="Cheng J.F."/>
            <person name="Pitluck S."/>
            <person name="Liolios K."/>
            <person name="Pagani I."/>
            <person name="Ivanova N."/>
            <person name="Mavromatis K."/>
            <person name="Pati A."/>
            <person name="Tapia R."/>
            <person name="Han C."/>
            <person name="Goodwin L."/>
            <person name="Chen A."/>
            <person name="Palaniappan K."/>
            <person name="Land M."/>
            <person name="Hauser L."/>
            <person name="Chang Y.J."/>
            <person name="Jeffries C.D."/>
            <person name="Brambilla E.M."/>
            <person name="Rohde M."/>
            <person name="Goker M."/>
            <person name="Detter J.C."/>
            <person name="Woyke T."/>
            <person name="Bristow J."/>
            <person name="Markowitz V."/>
            <person name="Hugenholtz P."/>
            <person name="Kyrpides N.C."/>
            <person name="Klenk H.P."/>
            <person name="Eisen J.A."/>
        </authorList>
    </citation>
    <scope>NUCLEOTIDE SEQUENCE [LARGE SCALE GENOMIC DNA]</scope>
    <source>
        <strain evidence="2 3">DSM 18170</strain>
    </source>
</reference>
<keyword evidence="1" id="KW-1133">Transmembrane helix</keyword>
<gene>
    <name evidence="2" type="ordered locus">Bacsa_1864</name>
</gene>
<feature type="transmembrane region" description="Helical" evidence="1">
    <location>
        <begin position="9"/>
        <end position="30"/>
    </location>
</feature>
<evidence type="ECO:0000256" key="1">
    <source>
        <dbReference type="SAM" id="Phobius"/>
    </source>
</evidence>
<dbReference type="HOGENOM" id="CLU_209558_0_0_10"/>
<dbReference type="OrthoDB" id="9970196at2"/>
<keyword evidence="3" id="KW-1185">Reference proteome</keyword>
<dbReference type="STRING" id="667015.Bacsa_1864"/>